<comment type="caution">
    <text evidence="1">The sequence shown here is derived from an EMBL/GenBank/DDBJ whole genome shotgun (WGS) entry which is preliminary data.</text>
</comment>
<organism evidence="1 2">
    <name type="scientific">Phytophthora oleae</name>
    <dbReference type="NCBI Taxonomy" id="2107226"/>
    <lineage>
        <taxon>Eukaryota</taxon>
        <taxon>Sar</taxon>
        <taxon>Stramenopiles</taxon>
        <taxon>Oomycota</taxon>
        <taxon>Peronosporomycetes</taxon>
        <taxon>Peronosporales</taxon>
        <taxon>Peronosporaceae</taxon>
        <taxon>Phytophthora</taxon>
    </lineage>
</organism>
<evidence type="ECO:0000313" key="2">
    <source>
        <dbReference type="Proteomes" id="UP001632037"/>
    </source>
</evidence>
<dbReference type="SUPFAM" id="SSF52540">
    <property type="entry name" value="P-loop containing nucleoside triphosphate hydrolases"/>
    <property type="match status" value="2"/>
</dbReference>
<keyword evidence="2" id="KW-1185">Reference proteome</keyword>
<accession>A0ABD3F8P8</accession>
<dbReference type="PANTHER" id="PTHR33129:SF1">
    <property type="entry name" value="ATP-BINDING PROTEIN"/>
    <property type="match status" value="1"/>
</dbReference>
<dbReference type="EMBL" id="JBIMZQ010000028">
    <property type="protein sequence ID" value="KAL3663240.1"/>
    <property type="molecule type" value="Genomic_DNA"/>
</dbReference>
<evidence type="ECO:0008006" key="3">
    <source>
        <dbReference type="Google" id="ProtNLM"/>
    </source>
</evidence>
<dbReference type="InterPro" id="IPR027417">
    <property type="entry name" value="P-loop_NTPase"/>
</dbReference>
<name>A0ABD3F8P8_9STRA</name>
<protein>
    <recommendedName>
        <fullName evidence="3">AAA+ ATPase domain-containing protein</fullName>
    </recommendedName>
</protein>
<dbReference type="AlphaFoldDB" id="A0ABD3F8P8"/>
<reference evidence="1 2" key="1">
    <citation type="submission" date="2024-09" db="EMBL/GenBank/DDBJ databases">
        <title>Genome sequencing and assembly of Phytophthora oleae, isolate VK10A, causative agent of rot of olive drupes.</title>
        <authorList>
            <person name="Conti Taguali S."/>
            <person name="Riolo M."/>
            <person name="La Spada F."/>
            <person name="Cacciola S.O."/>
            <person name="Dionisio G."/>
        </authorList>
    </citation>
    <scope>NUCLEOTIDE SEQUENCE [LARGE SCALE GENOMIC DNA]</scope>
    <source>
        <strain evidence="1 2">VK10A</strain>
    </source>
</reference>
<dbReference type="InterPro" id="IPR052980">
    <property type="entry name" value="Crinkler_effector"/>
</dbReference>
<dbReference type="PANTHER" id="PTHR33129">
    <property type="entry name" value="PROTEIN KINASE DOMAIN-CONTAINING PROTEIN-RELATED"/>
    <property type="match status" value="1"/>
</dbReference>
<dbReference type="Proteomes" id="UP001632037">
    <property type="component" value="Unassembled WGS sequence"/>
</dbReference>
<evidence type="ECO:0000313" key="1">
    <source>
        <dbReference type="EMBL" id="KAL3663240.1"/>
    </source>
</evidence>
<dbReference type="Gene3D" id="3.40.50.300">
    <property type="entry name" value="P-loop containing nucleotide triphosphate hydrolases"/>
    <property type="match status" value="1"/>
</dbReference>
<proteinExistence type="predicted"/>
<gene>
    <name evidence="1" type="ORF">V7S43_011649</name>
</gene>
<sequence>MSEPSTVAFDVARDAFQSATQPMQAYRVIAERPLKHDPMVSAPDRVAYPRGFLLLTSEFTSSKAHQLPVQTTFQMDKEIIQQFVNAVATTELIPLSSEPHNGRTYSYGGILPGSTDPALLELPPGVQWLNDTPLATEAPSRLYVRPAYQVLLLLAMAFADHPEVPHHRVVITGSSGTGKTSFLSWILRHLRRLEKPPVIVLDMPGFFGRIASDGEVTAGIRGSSFQQELNCRSTVYLCDATWADEVELINPEIQARSIIMSPPTHTVKRETSSDTMRTLMLVMPLWTIAELETCRSTCYWRNVTQETLLELYRLWGGAVRWTLGTSETESKHEFTRSSEALSFASVVQVVRNGGLVEVQDVESDSVVLGSRLVHMHVDADSTFQLSGVAMCSSLACSLLIGSSSKQLESARTFVKRSDCLDEPRTMRFFYRQVQQELFDRAATP</sequence>